<accession>A0A2H6KCF7</accession>
<comment type="caution">
    <text evidence="4">The sequence shown here is derived from an EMBL/GenBank/DDBJ whole genome shotgun (WGS) entry which is preliminary data.</text>
</comment>
<dbReference type="VEuPathDB" id="PiroplasmaDB:BOVATA_021600"/>
<name>A0A2H6KCF7_9APIC</name>
<keyword evidence="3" id="KW-0732">Signal</keyword>
<keyword evidence="2" id="KW-1133">Transmembrane helix</keyword>
<reference evidence="4 5" key="1">
    <citation type="journal article" date="2017" name="BMC Genomics">
        <title>Whole-genome assembly of Babesia ovata and comparative genomics between closely related pathogens.</title>
        <authorList>
            <person name="Yamagishi J."/>
            <person name="Asada M."/>
            <person name="Hakimi H."/>
            <person name="Tanaka T.Q."/>
            <person name="Sugimoto C."/>
            <person name="Kawazu S."/>
        </authorList>
    </citation>
    <scope>NUCLEOTIDE SEQUENCE [LARGE SCALE GENOMIC DNA]</scope>
    <source>
        <strain evidence="4 5">Miyake</strain>
    </source>
</reference>
<dbReference type="OrthoDB" id="365188at2759"/>
<organism evidence="4 5">
    <name type="scientific">Babesia ovata</name>
    <dbReference type="NCBI Taxonomy" id="189622"/>
    <lineage>
        <taxon>Eukaryota</taxon>
        <taxon>Sar</taxon>
        <taxon>Alveolata</taxon>
        <taxon>Apicomplexa</taxon>
        <taxon>Aconoidasida</taxon>
        <taxon>Piroplasmida</taxon>
        <taxon>Babesiidae</taxon>
        <taxon>Babesia</taxon>
    </lineage>
</organism>
<evidence type="ECO:0000313" key="5">
    <source>
        <dbReference type="Proteomes" id="UP000236319"/>
    </source>
</evidence>
<evidence type="ECO:0000256" key="2">
    <source>
        <dbReference type="SAM" id="Phobius"/>
    </source>
</evidence>
<evidence type="ECO:0000313" key="4">
    <source>
        <dbReference type="EMBL" id="GBE60667.1"/>
    </source>
</evidence>
<dbReference type="RefSeq" id="XP_028866910.1">
    <property type="nucleotide sequence ID" value="XM_029011077.1"/>
</dbReference>
<feature type="transmembrane region" description="Helical" evidence="2">
    <location>
        <begin position="500"/>
        <end position="522"/>
    </location>
</feature>
<keyword evidence="5" id="KW-1185">Reference proteome</keyword>
<proteinExistence type="predicted"/>
<feature type="signal peptide" evidence="3">
    <location>
        <begin position="1"/>
        <end position="19"/>
    </location>
</feature>
<feature type="chain" id="PRO_5014162285" evidence="3">
    <location>
        <begin position="20"/>
        <end position="546"/>
    </location>
</feature>
<evidence type="ECO:0000256" key="3">
    <source>
        <dbReference type="SAM" id="SignalP"/>
    </source>
</evidence>
<dbReference type="Proteomes" id="UP000236319">
    <property type="component" value="Unassembled WGS sequence"/>
</dbReference>
<feature type="region of interest" description="Disordered" evidence="1">
    <location>
        <begin position="69"/>
        <end position="88"/>
    </location>
</feature>
<gene>
    <name evidence="4" type="ORF">BOVATA_021600</name>
</gene>
<sequence length="546" mass="60098">MWPILLTSLVTLFLVSSTAKDIHRSQKAIFYPRTDGLSTIARGVEPSETVYKGRATIPATPVVSRIATRKTPTRSTTGHPTAETRASSAEENAAYGYLNGERANGEALASDAKLLKCRSDTLQELAMSPVMGSKRSDTSSHGLYDTNGTIDFKQTATNGINAPFAVFDSRWTGWKGKAELAIPRVNTAVVRRIGNVQPYCAIVPKPNAFSVLGNLLASLRLLMLDQKPPHSERPMALMLMAGASTLPLIVTQLGSMPCIMDYLRKRWAFQGECGDLSVEYVLQYMMHILAAESAVKLALRAWFYGRNMQWNNMMPAFASKMFWRLSQSLSFVPRTVSMLGSSILGGYWNLDVAQSVIHVLVHATVLARVAVFTAAQHAFFRDNYHTASFIISPYASQIASVVTGVLCALSSAANVVTLMLFKNLANAVDVEHLLDSAGFRATESQAAATGYARNALHNIPKLFKSAQLDLLVQLTYYHEYLVRLFPRGIEWPVLLLHMTLALNANSAAGLYLALVNFVYSVVNQRLSNYERSMLTQDIDAIVQESR</sequence>
<evidence type="ECO:0000256" key="1">
    <source>
        <dbReference type="SAM" id="MobiDB-lite"/>
    </source>
</evidence>
<keyword evidence="2" id="KW-0472">Membrane</keyword>
<dbReference type="EMBL" id="BDSA01000002">
    <property type="protein sequence ID" value="GBE60667.1"/>
    <property type="molecule type" value="Genomic_DNA"/>
</dbReference>
<keyword evidence="2" id="KW-0812">Transmembrane</keyword>
<protein>
    <submittedName>
        <fullName evidence="4">Brain 44-like protein</fullName>
    </submittedName>
</protein>
<feature type="compositionally biased region" description="Polar residues" evidence="1">
    <location>
        <begin position="73"/>
        <end position="88"/>
    </location>
</feature>
<dbReference type="AlphaFoldDB" id="A0A2H6KCF7"/>
<dbReference type="GeneID" id="39874437"/>